<gene>
    <name evidence="3" type="ORF">V5O48_007068</name>
</gene>
<reference evidence="3 4" key="1">
    <citation type="submission" date="2024-02" db="EMBL/GenBank/DDBJ databases">
        <title>A draft genome for the cacao thread blight pathogen Marasmius crinis-equi.</title>
        <authorList>
            <person name="Cohen S.P."/>
            <person name="Baruah I.K."/>
            <person name="Amoako-Attah I."/>
            <person name="Bukari Y."/>
            <person name="Meinhardt L.W."/>
            <person name="Bailey B.A."/>
        </authorList>
    </citation>
    <scope>NUCLEOTIDE SEQUENCE [LARGE SCALE GENOMIC DNA]</scope>
    <source>
        <strain evidence="3 4">GH-76</strain>
    </source>
</reference>
<name>A0ABR3FHQ8_9AGAR</name>
<dbReference type="Proteomes" id="UP001465976">
    <property type="component" value="Unassembled WGS sequence"/>
</dbReference>
<evidence type="ECO:0000313" key="3">
    <source>
        <dbReference type="EMBL" id="KAL0574896.1"/>
    </source>
</evidence>
<feature type="region of interest" description="Disordered" evidence="1">
    <location>
        <begin position="98"/>
        <end position="128"/>
    </location>
</feature>
<keyword evidence="2" id="KW-1133">Transmembrane helix</keyword>
<comment type="caution">
    <text evidence="3">The sequence shown here is derived from an EMBL/GenBank/DDBJ whole genome shotgun (WGS) entry which is preliminary data.</text>
</comment>
<keyword evidence="4" id="KW-1185">Reference proteome</keyword>
<proteinExistence type="predicted"/>
<keyword evidence="2" id="KW-0472">Membrane</keyword>
<evidence type="ECO:0000256" key="1">
    <source>
        <dbReference type="SAM" id="MobiDB-lite"/>
    </source>
</evidence>
<keyword evidence="2" id="KW-0812">Transmembrane</keyword>
<evidence type="ECO:0000256" key="2">
    <source>
        <dbReference type="SAM" id="Phobius"/>
    </source>
</evidence>
<sequence length="128" mass="14108">MLVAHRSYLIYLTADSASPGEFHDSELADVDILNLFTQLLYNCLVPVMGIASTLIVVRSAMGIAINDAKTFEATMLRNHATVTTSGLMSSIVDVSQRSRDVARRTEDEEEGHVVREDSTKVEASKHRV</sequence>
<protein>
    <submittedName>
        <fullName evidence="3">Uncharacterized protein</fullName>
    </submittedName>
</protein>
<feature type="transmembrane region" description="Helical" evidence="2">
    <location>
        <begin position="39"/>
        <end position="57"/>
    </location>
</feature>
<evidence type="ECO:0000313" key="4">
    <source>
        <dbReference type="Proteomes" id="UP001465976"/>
    </source>
</evidence>
<accession>A0ABR3FHQ8</accession>
<dbReference type="EMBL" id="JBAHYK010000354">
    <property type="protein sequence ID" value="KAL0574896.1"/>
    <property type="molecule type" value="Genomic_DNA"/>
</dbReference>
<organism evidence="3 4">
    <name type="scientific">Marasmius crinis-equi</name>
    <dbReference type="NCBI Taxonomy" id="585013"/>
    <lineage>
        <taxon>Eukaryota</taxon>
        <taxon>Fungi</taxon>
        <taxon>Dikarya</taxon>
        <taxon>Basidiomycota</taxon>
        <taxon>Agaricomycotina</taxon>
        <taxon>Agaricomycetes</taxon>
        <taxon>Agaricomycetidae</taxon>
        <taxon>Agaricales</taxon>
        <taxon>Marasmiineae</taxon>
        <taxon>Marasmiaceae</taxon>
        <taxon>Marasmius</taxon>
    </lineage>
</organism>